<gene>
    <name evidence="2" type="ORF">CU097_004515</name>
</gene>
<protein>
    <submittedName>
        <fullName evidence="2">Uncharacterized protein</fullName>
    </submittedName>
</protein>
<dbReference type="Proteomes" id="UP000252139">
    <property type="component" value="Unassembled WGS sequence"/>
</dbReference>
<evidence type="ECO:0000313" key="2">
    <source>
        <dbReference type="EMBL" id="RCH86124.1"/>
    </source>
</evidence>
<feature type="region of interest" description="Disordered" evidence="1">
    <location>
        <begin position="36"/>
        <end position="62"/>
    </location>
</feature>
<organism evidence="2 3">
    <name type="scientific">Rhizopus azygosporus</name>
    <name type="common">Rhizopus microsporus var. azygosporus</name>
    <dbReference type="NCBI Taxonomy" id="86630"/>
    <lineage>
        <taxon>Eukaryota</taxon>
        <taxon>Fungi</taxon>
        <taxon>Fungi incertae sedis</taxon>
        <taxon>Mucoromycota</taxon>
        <taxon>Mucoromycotina</taxon>
        <taxon>Mucoromycetes</taxon>
        <taxon>Mucorales</taxon>
        <taxon>Mucorineae</taxon>
        <taxon>Rhizopodaceae</taxon>
        <taxon>Rhizopus</taxon>
    </lineage>
</organism>
<proteinExistence type="predicted"/>
<reference evidence="2 3" key="1">
    <citation type="journal article" date="2018" name="G3 (Bethesda)">
        <title>Phylogenetic and Phylogenomic Definition of Rhizopus Species.</title>
        <authorList>
            <person name="Gryganskyi A.P."/>
            <person name="Golan J."/>
            <person name="Dolatabadi S."/>
            <person name="Mondo S."/>
            <person name="Robb S."/>
            <person name="Idnurm A."/>
            <person name="Muszewska A."/>
            <person name="Steczkiewicz K."/>
            <person name="Masonjones S."/>
            <person name="Liao H.L."/>
            <person name="Gajdeczka M.T."/>
            <person name="Anike F."/>
            <person name="Vuek A."/>
            <person name="Anishchenko I.M."/>
            <person name="Voigt K."/>
            <person name="de Hoog G.S."/>
            <person name="Smith M.E."/>
            <person name="Heitman J."/>
            <person name="Vilgalys R."/>
            <person name="Stajich J.E."/>
        </authorList>
    </citation>
    <scope>NUCLEOTIDE SEQUENCE [LARGE SCALE GENOMIC DNA]</scope>
    <source>
        <strain evidence="2 3">CBS 357.93</strain>
    </source>
</reference>
<dbReference type="AlphaFoldDB" id="A0A367J843"/>
<comment type="caution">
    <text evidence="2">The sequence shown here is derived from an EMBL/GenBank/DDBJ whole genome shotgun (WGS) entry which is preliminary data.</text>
</comment>
<evidence type="ECO:0000313" key="3">
    <source>
        <dbReference type="Proteomes" id="UP000252139"/>
    </source>
</evidence>
<evidence type="ECO:0000256" key="1">
    <source>
        <dbReference type="SAM" id="MobiDB-lite"/>
    </source>
</evidence>
<dbReference type="EMBL" id="PJQL01001934">
    <property type="protein sequence ID" value="RCH86124.1"/>
    <property type="molecule type" value="Genomic_DNA"/>
</dbReference>
<keyword evidence="3" id="KW-1185">Reference proteome</keyword>
<accession>A0A367J843</accession>
<sequence length="62" mass="6446">MVYAVYVKRDLGLGETDVGDGVGQGIGRIIGRDVPDDAPWNGIDGAQDTTDATSHLGDSLSK</sequence>
<name>A0A367J843_RHIAZ</name>